<evidence type="ECO:0000313" key="2">
    <source>
        <dbReference type="Proteomes" id="UP000192596"/>
    </source>
</evidence>
<proteinExistence type="predicted"/>
<dbReference type="Proteomes" id="UP000192596">
    <property type="component" value="Unassembled WGS sequence"/>
</dbReference>
<dbReference type="InParanoid" id="A0A1V8T9W1"/>
<keyword evidence="2" id="KW-1185">Reference proteome</keyword>
<sequence>MEAPLLTECHPAMSNTTVNLAQQPGLESLLAYQYAPLDSGEIRLVTLLPGTPNDDIRVKFRHCRLPVPPASAENAVHVSLKQVKEELRDGWGAQETLGGRILFLHDRWYNREEPRETQWQHPITGQELWTWHNRDGVTEYEALSYVWGDDCHKEYLHVETAAGSKIINPRESRFGSATSEAQWRLTGPMD</sequence>
<dbReference type="OrthoDB" id="4850726at2759"/>
<dbReference type="EMBL" id="NAJO01000013">
    <property type="protein sequence ID" value="OQO08197.1"/>
    <property type="molecule type" value="Genomic_DNA"/>
</dbReference>
<dbReference type="AlphaFoldDB" id="A0A1V8T9W1"/>
<organism evidence="1 2">
    <name type="scientific">Cryoendolithus antarcticus</name>
    <dbReference type="NCBI Taxonomy" id="1507870"/>
    <lineage>
        <taxon>Eukaryota</taxon>
        <taxon>Fungi</taxon>
        <taxon>Dikarya</taxon>
        <taxon>Ascomycota</taxon>
        <taxon>Pezizomycotina</taxon>
        <taxon>Dothideomycetes</taxon>
        <taxon>Dothideomycetidae</taxon>
        <taxon>Cladosporiales</taxon>
        <taxon>Cladosporiaceae</taxon>
        <taxon>Cryoendolithus</taxon>
    </lineage>
</organism>
<dbReference type="STRING" id="1507870.A0A1V8T9W1"/>
<comment type="caution">
    <text evidence="1">The sequence shown here is derived from an EMBL/GenBank/DDBJ whole genome shotgun (WGS) entry which is preliminary data.</text>
</comment>
<protein>
    <submittedName>
        <fullName evidence="1">Uncharacterized protein</fullName>
    </submittedName>
</protein>
<accession>A0A1V8T9W1</accession>
<evidence type="ECO:0000313" key="1">
    <source>
        <dbReference type="EMBL" id="OQO08197.1"/>
    </source>
</evidence>
<name>A0A1V8T9W1_9PEZI</name>
<gene>
    <name evidence="1" type="ORF">B0A48_06991</name>
</gene>
<reference evidence="2" key="1">
    <citation type="submission" date="2017-03" db="EMBL/GenBank/DDBJ databases">
        <title>Genomes of endolithic fungi from Antarctica.</title>
        <authorList>
            <person name="Coleine C."/>
            <person name="Masonjones S."/>
            <person name="Stajich J.E."/>
        </authorList>
    </citation>
    <scope>NUCLEOTIDE SEQUENCE [LARGE SCALE GENOMIC DNA]</scope>
    <source>
        <strain evidence="2">CCFEE 5527</strain>
    </source>
</reference>